<comment type="pathway">
    <text evidence="1">Mycotoxin biosynthesis.</text>
</comment>
<comment type="similarity">
    <text evidence="2">Belongs to the ustYa family.</text>
</comment>
<dbReference type="AlphaFoldDB" id="A0A9P6HNL1"/>
<dbReference type="Proteomes" id="UP000736335">
    <property type="component" value="Unassembled WGS sequence"/>
</dbReference>
<evidence type="ECO:0000313" key="4">
    <source>
        <dbReference type="Proteomes" id="UP000736335"/>
    </source>
</evidence>
<comment type="caution">
    <text evidence="3">The sequence shown here is derived from an EMBL/GenBank/DDBJ whole genome shotgun (WGS) entry which is preliminary data.</text>
</comment>
<proteinExistence type="inferred from homology"/>
<evidence type="ECO:0000313" key="3">
    <source>
        <dbReference type="EMBL" id="KAF9791080.1"/>
    </source>
</evidence>
<dbReference type="PANTHER" id="PTHR33365:SF4">
    <property type="entry name" value="CYCLOCHLOROTINE BIOSYNTHESIS PROTEIN O"/>
    <property type="match status" value="1"/>
</dbReference>
<reference evidence="3" key="1">
    <citation type="journal article" date="2020" name="Nat. Commun.">
        <title>Large-scale genome sequencing of mycorrhizal fungi provides insights into the early evolution of symbiotic traits.</title>
        <authorList>
            <person name="Miyauchi S."/>
            <person name="Kiss E."/>
            <person name="Kuo A."/>
            <person name="Drula E."/>
            <person name="Kohler A."/>
            <person name="Sanchez-Garcia M."/>
            <person name="Morin E."/>
            <person name="Andreopoulos B."/>
            <person name="Barry K.W."/>
            <person name="Bonito G."/>
            <person name="Buee M."/>
            <person name="Carver A."/>
            <person name="Chen C."/>
            <person name="Cichocki N."/>
            <person name="Clum A."/>
            <person name="Culley D."/>
            <person name="Crous P.W."/>
            <person name="Fauchery L."/>
            <person name="Girlanda M."/>
            <person name="Hayes R.D."/>
            <person name="Keri Z."/>
            <person name="LaButti K."/>
            <person name="Lipzen A."/>
            <person name="Lombard V."/>
            <person name="Magnuson J."/>
            <person name="Maillard F."/>
            <person name="Murat C."/>
            <person name="Nolan M."/>
            <person name="Ohm R.A."/>
            <person name="Pangilinan J."/>
            <person name="Pereira M.F."/>
            <person name="Perotto S."/>
            <person name="Peter M."/>
            <person name="Pfister S."/>
            <person name="Riley R."/>
            <person name="Sitrit Y."/>
            <person name="Stielow J.B."/>
            <person name="Szollosi G."/>
            <person name="Zifcakova L."/>
            <person name="Stursova M."/>
            <person name="Spatafora J.W."/>
            <person name="Tedersoo L."/>
            <person name="Vaario L.M."/>
            <person name="Yamada A."/>
            <person name="Yan M."/>
            <person name="Wang P."/>
            <person name="Xu J."/>
            <person name="Bruns T."/>
            <person name="Baldrian P."/>
            <person name="Vilgalys R."/>
            <person name="Dunand C."/>
            <person name="Henrissat B."/>
            <person name="Grigoriev I.V."/>
            <person name="Hibbett D."/>
            <person name="Nagy L.G."/>
            <person name="Martin F.M."/>
        </authorList>
    </citation>
    <scope>NUCLEOTIDE SEQUENCE</scope>
    <source>
        <strain evidence="3">UH-Tt-Lm1</strain>
    </source>
</reference>
<accession>A0A9P6HNL1</accession>
<gene>
    <name evidence="3" type="ORF">BJ322DRAFT_999422</name>
</gene>
<keyword evidence="4" id="KW-1185">Reference proteome</keyword>
<dbReference type="OrthoDB" id="3687641at2759"/>
<evidence type="ECO:0000256" key="1">
    <source>
        <dbReference type="ARBA" id="ARBA00004685"/>
    </source>
</evidence>
<organism evidence="3 4">
    <name type="scientific">Thelephora terrestris</name>
    <dbReference type="NCBI Taxonomy" id="56493"/>
    <lineage>
        <taxon>Eukaryota</taxon>
        <taxon>Fungi</taxon>
        <taxon>Dikarya</taxon>
        <taxon>Basidiomycota</taxon>
        <taxon>Agaricomycotina</taxon>
        <taxon>Agaricomycetes</taxon>
        <taxon>Thelephorales</taxon>
        <taxon>Thelephoraceae</taxon>
        <taxon>Thelephora</taxon>
    </lineage>
</organism>
<evidence type="ECO:0000256" key="2">
    <source>
        <dbReference type="ARBA" id="ARBA00035112"/>
    </source>
</evidence>
<dbReference type="GO" id="GO:0043386">
    <property type="term" value="P:mycotoxin biosynthetic process"/>
    <property type="evidence" value="ECO:0007669"/>
    <property type="project" value="InterPro"/>
</dbReference>
<reference evidence="3" key="2">
    <citation type="submission" date="2020-11" db="EMBL/GenBank/DDBJ databases">
        <authorList>
            <consortium name="DOE Joint Genome Institute"/>
            <person name="Kuo A."/>
            <person name="Miyauchi S."/>
            <person name="Kiss E."/>
            <person name="Drula E."/>
            <person name="Kohler A."/>
            <person name="Sanchez-Garcia M."/>
            <person name="Andreopoulos B."/>
            <person name="Barry K.W."/>
            <person name="Bonito G."/>
            <person name="Buee M."/>
            <person name="Carver A."/>
            <person name="Chen C."/>
            <person name="Cichocki N."/>
            <person name="Clum A."/>
            <person name="Culley D."/>
            <person name="Crous P.W."/>
            <person name="Fauchery L."/>
            <person name="Girlanda M."/>
            <person name="Hayes R."/>
            <person name="Keri Z."/>
            <person name="Labutti K."/>
            <person name="Lipzen A."/>
            <person name="Lombard V."/>
            <person name="Magnuson J."/>
            <person name="Maillard F."/>
            <person name="Morin E."/>
            <person name="Murat C."/>
            <person name="Nolan M."/>
            <person name="Ohm R."/>
            <person name="Pangilinan J."/>
            <person name="Pereira M."/>
            <person name="Perotto S."/>
            <person name="Peter M."/>
            <person name="Riley R."/>
            <person name="Sitrit Y."/>
            <person name="Stielow B."/>
            <person name="Szollosi G."/>
            <person name="Zifcakova L."/>
            <person name="Stursova M."/>
            <person name="Spatafora J.W."/>
            <person name="Tedersoo L."/>
            <person name="Vaario L.-M."/>
            <person name="Yamada A."/>
            <person name="Yan M."/>
            <person name="Wang P."/>
            <person name="Xu J."/>
            <person name="Bruns T."/>
            <person name="Baldrian P."/>
            <person name="Vilgalys R."/>
            <person name="Henrissat B."/>
            <person name="Grigoriev I.V."/>
            <person name="Hibbett D."/>
            <person name="Nagy L.G."/>
            <person name="Martin F.M."/>
        </authorList>
    </citation>
    <scope>NUCLEOTIDE SEQUENCE</scope>
    <source>
        <strain evidence="3">UH-Tt-Lm1</strain>
    </source>
</reference>
<protein>
    <submittedName>
        <fullName evidence="3">Uncharacterized protein</fullName>
    </submittedName>
</protein>
<dbReference type="Pfam" id="PF11807">
    <property type="entry name" value="UstYa"/>
    <property type="match status" value="1"/>
</dbReference>
<dbReference type="EMBL" id="WIUZ02000002">
    <property type="protein sequence ID" value="KAF9791080.1"/>
    <property type="molecule type" value="Genomic_DNA"/>
</dbReference>
<sequence>MENTVHYDLGTDLGILEWNNATLPGPNHDGVVWLTMEGGERKPFTFSLFHQLRCLNVVRESLMARRRPPYTEPGRLAAHCMNYLRQMVLCRADLTLESARHPLGPNTVVSDVTHVCRDWSLIWDEVEGNESYHKK</sequence>
<dbReference type="PANTHER" id="PTHR33365">
    <property type="entry name" value="YALI0B05434P"/>
    <property type="match status" value="1"/>
</dbReference>
<dbReference type="InterPro" id="IPR021765">
    <property type="entry name" value="UstYa-like"/>
</dbReference>
<name>A0A9P6HNL1_9AGAM</name>